<evidence type="ECO:0000256" key="1">
    <source>
        <dbReference type="ARBA" id="ARBA00000098"/>
    </source>
</evidence>
<keyword evidence="8" id="KW-0479">Metal-binding</keyword>
<dbReference type="GO" id="GO:0016285">
    <property type="term" value="F:alanyl aminopeptidase activity"/>
    <property type="evidence" value="ECO:0007669"/>
    <property type="project" value="UniProtKB-EC"/>
</dbReference>
<dbReference type="GO" id="GO:0005737">
    <property type="term" value="C:cytoplasm"/>
    <property type="evidence" value="ECO:0007669"/>
    <property type="project" value="TreeGrafter"/>
</dbReference>
<dbReference type="GO" id="GO:0005615">
    <property type="term" value="C:extracellular space"/>
    <property type="evidence" value="ECO:0007669"/>
    <property type="project" value="TreeGrafter"/>
</dbReference>
<dbReference type="SUPFAM" id="SSF55486">
    <property type="entry name" value="Metalloproteases ('zincins'), catalytic domain"/>
    <property type="match status" value="1"/>
</dbReference>
<evidence type="ECO:0000256" key="2">
    <source>
        <dbReference type="ARBA" id="ARBA00001947"/>
    </source>
</evidence>
<keyword evidence="9" id="KW-0378">Hydrolase</keyword>
<feature type="domain" description="Peptidase M1 membrane alanine aminopeptidase" evidence="12">
    <location>
        <begin position="247"/>
        <end position="461"/>
    </location>
</feature>
<dbReference type="InterPro" id="IPR045357">
    <property type="entry name" value="Aminopeptidase_N-like_N"/>
</dbReference>
<keyword evidence="15" id="KW-1185">Reference proteome</keyword>
<dbReference type="Gene3D" id="1.10.390.10">
    <property type="entry name" value="Neutral Protease Domain 2"/>
    <property type="match status" value="1"/>
</dbReference>
<dbReference type="GO" id="GO:0043171">
    <property type="term" value="P:peptide catabolic process"/>
    <property type="evidence" value="ECO:0007669"/>
    <property type="project" value="TreeGrafter"/>
</dbReference>
<proteinExistence type="inferred from homology"/>
<keyword evidence="10" id="KW-0862">Zinc</keyword>
<dbReference type="GO" id="GO:0070006">
    <property type="term" value="F:metalloaminopeptidase activity"/>
    <property type="evidence" value="ECO:0007669"/>
    <property type="project" value="TreeGrafter"/>
</dbReference>
<evidence type="ECO:0000259" key="12">
    <source>
        <dbReference type="Pfam" id="PF01433"/>
    </source>
</evidence>
<dbReference type="RefSeq" id="WP_119609681.1">
    <property type="nucleotide sequence ID" value="NZ_QXFH01000077.1"/>
</dbReference>
<dbReference type="EC" id="3.4.11.2" evidence="4"/>
<evidence type="ECO:0000256" key="7">
    <source>
        <dbReference type="ARBA" id="ARBA00022670"/>
    </source>
</evidence>
<dbReference type="PANTHER" id="PTHR11533">
    <property type="entry name" value="PROTEASE M1 ZINC METALLOPROTEASE"/>
    <property type="match status" value="1"/>
</dbReference>
<evidence type="ECO:0000313" key="15">
    <source>
        <dbReference type="Proteomes" id="UP000266067"/>
    </source>
</evidence>
<feature type="domain" description="Aminopeptidase N-like N-terminal" evidence="13">
    <location>
        <begin position="91"/>
        <end position="207"/>
    </location>
</feature>
<dbReference type="CDD" id="cd09602">
    <property type="entry name" value="M1_APN"/>
    <property type="match status" value="1"/>
</dbReference>
<dbReference type="GO" id="GO:0006508">
    <property type="term" value="P:proteolysis"/>
    <property type="evidence" value="ECO:0007669"/>
    <property type="project" value="UniProtKB-KW"/>
</dbReference>
<dbReference type="EMBL" id="QXFH01000077">
    <property type="protein sequence ID" value="RIV30820.1"/>
    <property type="molecule type" value="Genomic_DNA"/>
</dbReference>
<evidence type="ECO:0000256" key="5">
    <source>
        <dbReference type="ARBA" id="ARBA00015611"/>
    </source>
</evidence>
<name>A0A3A1N7E1_9FLAO</name>
<evidence type="ECO:0000256" key="10">
    <source>
        <dbReference type="ARBA" id="ARBA00022833"/>
    </source>
</evidence>
<dbReference type="PANTHER" id="PTHR11533:SF174">
    <property type="entry name" value="PUROMYCIN-SENSITIVE AMINOPEPTIDASE-RELATED"/>
    <property type="match status" value="1"/>
</dbReference>
<dbReference type="OrthoDB" id="100605at2"/>
<evidence type="ECO:0000256" key="4">
    <source>
        <dbReference type="ARBA" id="ARBA00012564"/>
    </source>
</evidence>
<dbReference type="SUPFAM" id="SSF63737">
    <property type="entry name" value="Leukotriene A4 hydrolase N-terminal domain"/>
    <property type="match status" value="1"/>
</dbReference>
<dbReference type="PRINTS" id="PR00756">
    <property type="entry name" value="ALADIPTASE"/>
</dbReference>
<keyword evidence="7" id="KW-0645">Protease</keyword>
<accession>A0A3A1N7E1</accession>
<comment type="catalytic activity">
    <reaction evidence="1">
        <text>Release of an N-terminal amino acid, Xaa-|-Yaa- from a peptide, amide or arylamide. Xaa is preferably Ala, but may be most amino acids including Pro (slow action). When a terminal hydrophobic residue is followed by a prolyl residue, the two may be released as an intact Xaa-Pro dipeptide.</text>
        <dbReference type="EC" id="3.4.11.2"/>
    </reaction>
</comment>
<protein>
    <recommendedName>
        <fullName evidence="5">Aminopeptidase N</fullName>
        <ecNumber evidence="4">3.4.11.2</ecNumber>
    </recommendedName>
</protein>
<dbReference type="Gene3D" id="2.60.40.1730">
    <property type="entry name" value="tricorn interacting facor f3 domain"/>
    <property type="match status" value="1"/>
</dbReference>
<dbReference type="PROSITE" id="PS51257">
    <property type="entry name" value="PROKAR_LIPOPROTEIN"/>
    <property type="match status" value="1"/>
</dbReference>
<dbReference type="InterPro" id="IPR027268">
    <property type="entry name" value="Peptidase_M4/M1_CTD_sf"/>
</dbReference>
<dbReference type="GO" id="GO:0016020">
    <property type="term" value="C:membrane"/>
    <property type="evidence" value="ECO:0007669"/>
    <property type="project" value="TreeGrafter"/>
</dbReference>
<dbReference type="InterPro" id="IPR042097">
    <property type="entry name" value="Aminopeptidase_N-like_N_sf"/>
</dbReference>
<evidence type="ECO:0000259" key="13">
    <source>
        <dbReference type="Pfam" id="PF17900"/>
    </source>
</evidence>
<dbReference type="AlphaFoldDB" id="A0A3A1N7E1"/>
<evidence type="ECO:0000256" key="9">
    <source>
        <dbReference type="ARBA" id="ARBA00022801"/>
    </source>
</evidence>
<evidence type="ECO:0000313" key="14">
    <source>
        <dbReference type="EMBL" id="RIV30820.1"/>
    </source>
</evidence>
<dbReference type="InterPro" id="IPR014782">
    <property type="entry name" value="Peptidase_M1_dom"/>
</dbReference>
<evidence type="ECO:0000256" key="6">
    <source>
        <dbReference type="ARBA" id="ARBA00022438"/>
    </source>
</evidence>
<evidence type="ECO:0000256" key="11">
    <source>
        <dbReference type="ARBA" id="ARBA00023049"/>
    </source>
</evidence>
<dbReference type="Proteomes" id="UP000266067">
    <property type="component" value="Unassembled WGS sequence"/>
</dbReference>
<keyword evidence="11" id="KW-0482">Metalloprotease</keyword>
<dbReference type="Pfam" id="PF17900">
    <property type="entry name" value="Peptidase_M1_N"/>
    <property type="match status" value="1"/>
</dbReference>
<dbReference type="InterPro" id="IPR050344">
    <property type="entry name" value="Peptidase_M1_aminopeptidases"/>
</dbReference>
<organism evidence="14 15">
    <name type="scientific">Flagellimonas lutimaris</name>
    <dbReference type="NCBI Taxonomy" id="475082"/>
    <lineage>
        <taxon>Bacteria</taxon>
        <taxon>Pseudomonadati</taxon>
        <taxon>Bacteroidota</taxon>
        <taxon>Flavobacteriia</taxon>
        <taxon>Flavobacteriales</taxon>
        <taxon>Flavobacteriaceae</taxon>
        <taxon>Flagellimonas</taxon>
    </lineage>
</organism>
<dbReference type="GO" id="GO:0008270">
    <property type="term" value="F:zinc ion binding"/>
    <property type="evidence" value="ECO:0007669"/>
    <property type="project" value="InterPro"/>
</dbReference>
<reference evidence="14 15" key="1">
    <citation type="submission" date="2018-08" db="EMBL/GenBank/DDBJ databases">
        <title>Proposal of Muricauda 72 sp.nov. and Muricauda NH166 sp.nov., isolated from seawater.</title>
        <authorList>
            <person name="Cheng H."/>
            <person name="Wu Y.-H."/>
            <person name="Guo L.-L."/>
            <person name="Xu X.-W."/>
        </authorList>
    </citation>
    <scope>NUCLEOTIDE SEQUENCE [LARGE SCALE GENOMIC DNA]</scope>
    <source>
        <strain evidence="14 15">KCTC 22173</strain>
    </source>
</reference>
<evidence type="ECO:0000256" key="3">
    <source>
        <dbReference type="ARBA" id="ARBA00010136"/>
    </source>
</evidence>
<gene>
    <name evidence="14" type="ORF">D2V08_15780</name>
</gene>
<comment type="similarity">
    <text evidence="3">Belongs to the peptidase M1 family.</text>
</comment>
<keyword evidence="6" id="KW-0031">Aminopeptidase</keyword>
<comment type="caution">
    <text evidence="14">The sequence shown here is derived from an EMBL/GenBank/DDBJ whole genome shotgun (WGS) entry which is preliminary data.</text>
</comment>
<evidence type="ECO:0000256" key="8">
    <source>
        <dbReference type="ARBA" id="ARBA00022723"/>
    </source>
</evidence>
<comment type="cofactor">
    <cofactor evidence="2">
        <name>Zn(2+)</name>
        <dbReference type="ChEBI" id="CHEBI:29105"/>
    </cofactor>
</comment>
<dbReference type="InterPro" id="IPR001930">
    <property type="entry name" value="Peptidase_M1"/>
</dbReference>
<dbReference type="Pfam" id="PF01433">
    <property type="entry name" value="Peptidase_M1"/>
    <property type="match status" value="1"/>
</dbReference>
<dbReference type="GO" id="GO:0042277">
    <property type="term" value="F:peptide binding"/>
    <property type="evidence" value="ECO:0007669"/>
    <property type="project" value="TreeGrafter"/>
</dbReference>
<sequence length="851" mass="97447">MKKNIVFSLFLLILGSACDSKPKVDLLEEGIPLKMAKFRKQQVSNVVYTLSFDIPSEKEEPIPSRLQLDVEINDLSQPLYLDFNAEASLLKTIQVNGEEQEVNHQKEHIIISENLQKGPNTIQIAFDAGELSLNRNDDYLYTLLVPDRASTLFPCFDQPNIKAHYVLDITAPKDWEVLCGAPVEKASNKNGKTHYQFGKSDPMSTYLFSMVAGKFESVTENPGVFDMKLLYRETDSTKIDYSLPVIFDLHQKSIDFLKDYTQYEFPFQKLDYAAIPGFQYGGMEHVGAIQYRQSSIFLDESATERRRMGSAKLIAHETSHMWFGDMVTMDWFKDVWMKEVFANFMADKIINPTFPDINHRLQFMISHFRGAYGEDRTRGTNPIRQHLDNLKNAGSLYGGIIYNKAPIMMRQLEATIGEKAFRDGIREYISAYAYGNATWTDLVNILDKRTPKDLKKWSEVWVNQSGRPILEEKLDYTNGKITNFTISQHAEDGSDKLWPQSFEVTLVYPDNTRTIPVTISESSVEVDLAVGLPKPEAIIYNSNAFGYGVFPLAPSDLPIIPALKDEVARGYAYLNTYENVLSGNILPTKAFDLYIESVSEEKNELVQGMICGQVSRIFWSFLDEEQRIEKQALVESMLWKELLDDGYEPNIKKNIFGLWKGLAYSNAAKEKLYSIWNKSIEIPDLKLNQDDYTDMAMSLSLFEHPKSETILEQAKAQLKNPDKVKRFEFLLPAFSSDESVRDAFFESFKEANNREKESWVVTACGYLNHPLRQQTAIKHVPMALDLLEEIQKTGDIFFPKRWLSSTVGQYQSKEALEHVEKYLKDHPNVNSSLKGKLLQATDNLYRFVNQE</sequence>